<comment type="catalytic activity">
    <reaction evidence="7">
        <text>[protein-PII]-L-tyrosine + UTP = [protein-PII]-uridylyl-L-tyrosine + diphosphate</text>
        <dbReference type="Rhea" id="RHEA:13673"/>
        <dbReference type="Rhea" id="RHEA-COMP:12147"/>
        <dbReference type="Rhea" id="RHEA-COMP:12148"/>
        <dbReference type="ChEBI" id="CHEBI:33019"/>
        <dbReference type="ChEBI" id="CHEBI:46398"/>
        <dbReference type="ChEBI" id="CHEBI:46858"/>
        <dbReference type="ChEBI" id="CHEBI:90602"/>
        <dbReference type="EC" id="2.7.7.59"/>
    </reaction>
</comment>
<dbReference type="PIRSF" id="PIRSF006288">
    <property type="entry name" value="PII_uridyltransf"/>
    <property type="match status" value="1"/>
</dbReference>
<dbReference type="AlphaFoldDB" id="A0A1S7LF76"/>
<evidence type="ECO:0000256" key="3">
    <source>
        <dbReference type="ARBA" id="ARBA00022737"/>
    </source>
</evidence>
<evidence type="ECO:0000256" key="4">
    <source>
        <dbReference type="ARBA" id="ARBA00022801"/>
    </source>
</evidence>
<dbReference type="Gene3D" id="1.20.120.330">
    <property type="entry name" value="Nucleotidyltransferases domain 2"/>
    <property type="match status" value="1"/>
</dbReference>
<dbReference type="CDD" id="cd04900">
    <property type="entry name" value="ACT_UUR-like_1"/>
    <property type="match status" value="1"/>
</dbReference>
<comment type="catalytic activity">
    <reaction evidence="7">
        <text>[protein-PII]-uridylyl-L-tyrosine + H2O = [protein-PII]-L-tyrosine + UMP + H(+)</text>
        <dbReference type="Rhea" id="RHEA:48600"/>
        <dbReference type="Rhea" id="RHEA-COMP:12147"/>
        <dbReference type="Rhea" id="RHEA-COMP:12148"/>
        <dbReference type="ChEBI" id="CHEBI:15377"/>
        <dbReference type="ChEBI" id="CHEBI:15378"/>
        <dbReference type="ChEBI" id="CHEBI:46858"/>
        <dbReference type="ChEBI" id="CHEBI:57865"/>
        <dbReference type="ChEBI" id="CHEBI:90602"/>
    </reaction>
</comment>
<name>A0A1S7LF76_MAGMO</name>
<evidence type="ECO:0000259" key="8">
    <source>
        <dbReference type="PROSITE" id="PS51671"/>
    </source>
</evidence>
<dbReference type="EC" id="2.7.7.59" evidence="7"/>
<dbReference type="NCBIfam" id="TIGR01693">
    <property type="entry name" value="UTase_glnD"/>
    <property type="match status" value="1"/>
</dbReference>
<keyword evidence="2 7" id="KW-0548">Nucleotidyltransferase</keyword>
<dbReference type="SUPFAM" id="SSF81593">
    <property type="entry name" value="Nucleotidyltransferase substrate binding subunit/domain"/>
    <property type="match status" value="1"/>
</dbReference>
<dbReference type="InterPro" id="IPR043519">
    <property type="entry name" value="NT_sf"/>
</dbReference>
<dbReference type="CDD" id="cd00077">
    <property type="entry name" value="HDc"/>
    <property type="match status" value="1"/>
</dbReference>
<comment type="function">
    <text evidence="7">Modifies, by uridylylation and deuridylylation, the PII regulatory proteins (GlnB and homologs), in response to the nitrogen status of the cell that GlnD senses through the glutamine level. Under low glutamine levels, catalyzes the conversion of the PII proteins and UTP to PII-UMP and PPi, while under higher glutamine levels, GlnD hydrolyzes PII-UMP to PII and UMP (deuridylylation). Thus, controls uridylylation state and activity of the PII proteins, and plays an important role in the regulation of nitrogen metabolism.</text>
</comment>
<comment type="activity regulation">
    <text evidence="7">Uridylyltransferase (UTase) activity is inhibited by glutamine, while glutamine activates uridylyl-removing (UR) activity.</text>
</comment>
<keyword evidence="1 7" id="KW-0808">Transferase</keyword>
<feature type="domain" description="ACT" evidence="8">
    <location>
        <begin position="725"/>
        <end position="806"/>
    </location>
</feature>
<dbReference type="GO" id="GO:0008081">
    <property type="term" value="F:phosphoric diester hydrolase activity"/>
    <property type="evidence" value="ECO:0007669"/>
    <property type="project" value="UniProtKB-UniRule"/>
</dbReference>
<dbReference type="InterPro" id="IPR002912">
    <property type="entry name" value="ACT_dom"/>
</dbReference>
<dbReference type="EC" id="3.1.4.-" evidence="7"/>
<proteinExistence type="inferred from homology"/>
<evidence type="ECO:0000256" key="2">
    <source>
        <dbReference type="ARBA" id="ARBA00022695"/>
    </source>
</evidence>
<dbReference type="PANTHER" id="PTHR47320">
    <property type="entry name" value="BIFUNCTIONAL URIDYLYLTRANSFERASE/URIDYLYL-REMOVING ENZYME"/>
    <property type="match status" value="1"/>
</dbReference>
<organism evidence="10">
    <name type="scientific">Magnetococcus massalia (strain MO-1)</name>
    <dbReference type="NCBI Taxonomy" id="451514"/>
    <lineage>
        <taxon>Bacteria</taxon>
        <taxon>Pseudomonadati</taxon>
        <taxon>Pseudomonadota</taxon>
        <taxon>Magnetococcia</taxon>
        <taxon>Magnetococcales</taxon>
        <taxon>Magnetococcaceae</taxon>
        <taxon>Magnetococcus</taxon>
    </lineage>
</organism>
<feature type="domain" description="HD" evidence="9">
    <location>
        <begin position="485"/>
        <end position="607"/>
    </location>
</feature>
<dbReference type="PROSITE" id="PS51671">
    <property type="entry name" value="ACT"/>
    <property type="match status" value="2"/>
</dbReference>
<dbReference type="PROSITE" id="PS51831">
    <property type="entry name" value="HD"/>
    <property type="match status" value="1"/>
</dbReference>
<reference evidence="10" key="1">
    <citation type="submission" date="2015-04" db="EMBL/GenBank/DDBJ databases">
        <authorList>
            <person name="Syromyatnikov M.Y."/>
            <person name="Popov V.N."/>
        </authorList>
    </citation>
    <scope>NUCLEOTIDE SEQUENCE</scope>
    <source>
        <strain evidence="10">MO-1</strain>
    </source>
</reference>
<evidence type="ECO:0000256" key="5">
    <source>
        <dbReference type="ARBA" id="ARBA00022842"/>
    </source>
</evidence>
<evidence type="ECO:0000313" key="10">
    <source>
        <dbReference type="EMBL" id="CRH04466.1"/>
    </source>
</evidence>
<dbReference type="InterPro" id="IPR003607">
    <property type="entry name" value="HD/PDEase_dom"/>
</dbReference>
<comment type="domain">
    <text evidence="7">Has four distinct domains: an N-terminal nucleotidyltransferase (NT) domain responsible for UTase activity, a central HD domain that encodes UR activity, and two C-terminal ACT domains that seem to have a role in glutamine sensing.</text>
</comment>
<protein>
    <recommendedName>
        <fullName evidence="7">Bifunctional uridylyltransferase/uridylyl-removing enzyme</fullName>
        <shortName evidence="7">UTase/UR</shortName>
    </recommendedName>
    <alternativeName>
        <fullName evidence="7">Bifunctional [protein-PII] modification enzyme</fullName>
    </alternativeName>
    <alternativeName>
        <fullName evidence="7">Bifunctional nitrogen sensor protein</fullName>
    </alternativeName>
    <domain>
        <recommendedName>
            <fullName evidence="7">[Protein-PII] uridylyltransferase</fullName>
            <shortName evidence="7">PII uridylyltransferase</shortName>
            <shortName evidence="7">UTase</shortName>
            <ecNumber evidence="7">2.7.7.59</ecNumber>
        </recommendedName>
    </domain>
    <domain>
        <recommendedName>
            <fullName evidence="7">[Protein-PII]-UMP uridylyl-removing enzyme</fullName>
            <shortName evidence="7">UR</shortName>
            <ecNumber evidence="7">3.1.4.-</ecNumber>
        </recommendedName>
    </domain>
</protein>
<comment type="similarity">
    <text evidence="7">Belongs to the GlnD family.</text>
</comment>
<feature type="region of interest" description="Uridylyltransferase" evidence="7">
    <location>
        <begin position="1"/>
        <end position="368"/>
    </location>
</feature>
<dbReference type="SMART" id="SM00471">
    <property type="entry name" value="HDc"/>
    <property type="match status" value="1"/>
</dbReference>
<dbReference type="PANTHER" id="PTHR47320:SF1">
    <property type="entry name" value="BIFUNCTIONAL URIDYLYLTRANSFERASE_URIDYLYL-REMOVING ENZYME"/>
    <property type="match status" value="1"/>
</dbReference>
<evidence type="ECO:0000256" key="6">
    <source>
        <dbReference type="ARBA" id="ARBA00023268"/>
    </source>
</evidence>
<comment type="caution">
    <text evidence="7">Lacks conserved residue(s) required for the propagation of feature annotation.</text>
</comment>
<dbReference type="SUPFAM" id="SSF81301">
    <property type="entry name" value="Nucleotidyltransferase"/>
    <property type="match status" value="1"/>
</dbReference>
<dbReference type="Pfam" id="PF01842">
    <property type="entry name" value="ACT"/>
    <property type="match status" value="1"/>
</dbReference>
<keyword evidence="5 7" id="KW-0460">Magnesium</keyword>
<gene>
    <name evidence="7 10" type="primary">glnD</name>
    <name evidence="10" type="ORF">MAGMO_0253</name>
</gene>
<dbReference type="SUPFAM" id="SSF81891">
    <property type="entry name" value="Poly A polymerase C-terminal region-like"/>
    <property type="match status" value="1"/>
</dbReference>
<dbReference type="InterPro" id="IPR010043">
    <property type="entry name" value="UTase/UR"/>
</dbReference>
<dbReference type="EMBL" id="LO017727">
    <property type="protein sequence ID" value="CRH04466.1"/>
    <property type="molecule type" value="Genomic_DNA"/>
</dbReference>
<dbReference type="HAMAP" id="MF_00277">
    <property type="entry name" value="PII_uridylyl_transf"/>
    <property type="match status" value="1"/>
</dbReference>
<dbReference type="GO" id="GO:0008773">
    <property type="term" value="F:[protein-PII] uridylyltransferase activity"/>
    <property type="evidence" value="ECO:0007669"/>
    <property type="project" value="UniProtKB-UniRule"/>
</dbReference>
<dbReference type="SUPFAM" id="SSF55021">
    <property type="entry name" value="ACT-like"/>
    <property type="match status" value="2"/>
</dbReference>
<dbReference type="Pfam" id="PF01909">
    <property type="entry name" value="NTP_transf_2"/>
    <property type="match status" value="1"/>
</dbReference>
<evidence type="ECO:0000259" key="9">
    <source>
        <dbReference type="PROSITE" id="PS51831"/>
    </source>
</evidence>
<feature type="domain" description="ACT" evidence="8">
    <location>
        <begin position="836"/>
        <end position="910"/>
    </location>
</feature>
<dbReference type="InterPro" id="IPR013546">
    <property type="entry name" value="PII_UdlTrfase/GS_AdlTrfase"/>
</dbReference>
<comment type="cofactor">
    <cofactor evidence="7">
        <name>Mg(2+)</name>
        <dbReference type="ChEBI" id="CHEBI:18420"/>
    </cofactor>
</comment>
<dbReference type="CDD" id="cd05401">
    <property type="entry name" value="NT_GlnE_GlnD_like"/>
    <property type="match status" value="1"/>
</dbReference>
<dbReference type="InterPro" id="IPR002934">
    <property type="entry name" value="Polymerase_NTP_transf_dom"/>
</dbReference>
<dbReference type="CDD" id="cd04899">
    <property type="entry name" value="ACT_ACR-UUR-like_2"/>
    <property type="match status" value="1"/>
</dbReference>
<keyword evidence="4 7" id="KW-0378">Hydrolase</keyword>
<keyword evidence="3" id="KW-0677">Repeat</keyword>
<dbReference type="InterPro" id="IPR006674">
    <property type="entry name" value="HD_domain"/>
</dbReference>
<dbReference type="Gene3D" id="1.10.3090.10">
    <property type="entry name" value="cca-adding enzyme, domain 2"/>
    <property type="match status" value="1"/>
</dbReference>
<evidence type="ECO:0000256" key="1">
    <source>
        <dbReference type="ARBA" id="ARBA00022679"/>
    </source>
</evidence>
<sequence>MNRNSKHPLIHIDQLDGAIADILHEHGDDPFSNEGRNTLVALFREALEEGRNALRQAHESGAAGQRIIKGHTFIIDVLLYRLHALLHGHWHFFDMEPEVDNTPDESYAMVATGGYGRGELAPYSDIDLLFILPTDQIELASKQVEKILYFLWDLGLDVGHAVRTLDECMDQAGEEVEIRTSMLETRFLAGNRPLFKSFRTQFDDRVLSDPAGFVKDKVEEMQRRHERFGNSLFYLEPNIKENPGGMRDLHSLVWVAKYRYKIQRLRDLIPMGLLTEEELRTFTRAQEFIWRVRNALHYHAERRDDRLTFDHQTTIAESFGYRDRDGMLGVEQFMRRYYQTAKQINNLCQIFLHQYMREDVDEHRETVPLEKCFVLEGDMLTVSCLDLFAENPVQMMRLFEVAQQHEKSIHPNALRLVSQNLGLADKHFRVNPEVTESFRNILTGPVAVAWALRKMNNCGLLGRFIPEFGRIIGQTQHDLFHVYTVDEHSILAVESLRAIRAGKLTKELPLATELISRVRNPLVLYIAVLFHDIAKGRGGNHEIKGAVISRQVCPRLGLNKHETEQVAWLVRNHLHFSHTAFRRDINDPEAVFQFARWMGSQENLDLLLLLTVSDIRAVGPNVWSEWKATLLRRLHKVTSQILSHGLLKPEDLAQLAEEQRNTTLEMLQGEFEDEQILAYTNRFYDDYFVGFEPGAVADHFRSLHQMLDQPLATCFRTNQSAQTTDMLIHTQDHPGLMARISGALAAESVSILSVNGYTAKDGMALDVFIIQDAQEQPIKNKNKQDRIRKTLNEVLSGKVFPQAVIPCQKAKIRKESHFDVPTDIEWDHNASEVYTLMEITTRNRFGLLHTVTRVLTDQGVQINTCRIATYGEKAIDVFYLKDLFGLKLGKEKCNRIAQALVKELEALEAA</sequence>
<accession>A0A1S7LF76</accession>
<dbReference type="InterPro" id="IPR045865">
    <property type="entry name" value="ACT-like_dom_sf"/>
</dbReference>
<dbReference type="Pfam" id="PF08335">
    <property type="entry name" value="GlnD_UR_UTase"/>
    <property type="match status" value="1"/>
</dbReference>
<keyword evidence="6 7" id="KW-0511">Multifunctional enzyme</keyword>
<dbReference type="Pfam" id="PF01966">
    <property type="entry name" value="HD"/>
    <property type="match status" value="1"/>
</dbReference>
<dbReference type="GO" id="GO:0006808">
    <property type="term" value="P:regulation of nitrogen utilization"/>
    <property type="evidence" value="ECO:0007669"/>
    <property type="project" value="UniProtKB-UniRule"/>
</dbReference>
<evidence type="ECO:0000256" key="7">
    <source>
        <dbReference type="HAMAP-Rule" id="MF_00277"/>
    </source>
</evidence>